<dbReference type="AlphaFoldDB" id="A0A1V9YG74"/>
<feature type="signal peptide" evidence="8">
    <location>
        <begin position="1"/>
        <end position="21"/>
    </location>
</feature>
<evidence type="ECO:0000256" key="5">
    <source>
        <dbReference type="ARBA" id="ARBA00023136"/>
    </source>
</evidence>
<evidence type="ECO:0000256" key="7">
    <source>
        <dbReference type="SAM" id="Phobius"/>
    </source>
</evidence>
<keyword evidence="8" id="KW-0732">Signal</keyword>
<dbReference type="OrthoDB" id="102260at2759"/>
<keyword evidence="11" id="KW-1185">Reference proteome</keyword>
<comment type="similarity">
    <text evidence="2">Belongs to the TMEM198 family.</text>
</comment>
<dbReference type="EMBL" id="JNBR01001837">
    <property type="protein sequence ID" value="OQR84734.1"/>
    <property type="molecule type" value="Genomic_DNA"/>
</dbReference>
<dbReference type="STRING" id="1202772.A0A1V9YG74"/>
<evidence type="ECO:0000313" key="10">
    <source>
        <dbReference type="EMBL" id="OQR84734.1"/>
    </source>
</evidence>
<evidence type="ECO:0000256" key="8">
    <source>
        <dbReference type="SAM" id="SignalP"/>
    </source>
</evidence>
<dbReference type="GO" id="GO:0005886">
    <property type="term" value="C:plasma membrane"/>
    <property type="evidence" value="ECO:0007669"/>
    <property type="project" value="TreeGrafter"/>
</dbReference>
<accession>A0A1V9YG74</accession>
<evidence type="ECO:0000256" key="2">
    <source>
        <dbReference type="ARBA" id="ARBA00006244"/>
    </source>
</evidence>
<keyword evidence="3 7" id="KW-0812">Transmembrane</keyword>
<evidence type="ECO:0000256" key="4">
    <source>
        <dbReference type="ARBA" id="ARBA00022989"/>
    </source>
</evidence>
<keyword evidence="5 7" id="KW-0472">Membrane</keyword>
<feature type="transmembrane region" description="Helical" evidence="7">
    <location>
        <begin position="226"/>
        <end position="251"/>
    </location>
</feature>
<dbReference type="Proteomes" id="UP000243579">
    <property type="component" value="Unassembled WGS sequence"/>
</dbReference>
<evidence type="ECO:0000313" key="11">
    <source>
        <dbReference type="Proteomes" id="UP000243579"/>
    </source>
</evidence>
<feature type="transmembrane region" description="Helical" evidence="7">
    <location>
        <begin position="184"/>
        <end position="206"/>
    </location>
</feature>
<evidence type="ECO:0000256" key="1">
    <source>
        <dbReference type="ARBA" id="ARBA00004141"/>
    </source>
</evidence>
<dbReference type="PANTHER" id="PTHR31247:SF5">
    <property type="entry name" value="DUF4203 DOMAIN-CONTAINING PROTEIN"/>
    <property type="match status" value="1"/>
</dbReference>
<evidence type="ECO:0000259" key="9">
    <source>
        <dbReference type="Pfam" id="PF13886"/>
    </source>
</evidence>
<dbReference type="InterPro" id="IPR040236">
    <property type="entry name" value="TMEM198"/>
</dbReference>
<proteinExistence type="inferred from homology"/>
<dbReference type="InterPro" id="IPR025256">
    <property type="entry name" value="TM7S3/TM198-like_dom"/>
</dbReference>
<name>A0A1V9YG74_ACHHY</name>
<comment type="subcellular location">
    <subcellularLocation>
        <location evidence="1">Membrane</location>
        <topology evidence="1">Multi-pass membrane protein</topology>
    </subcellularLocation>
</comment>
<feature type="transmembrane region" description="Helical" evidence="7">
    <location>
        <begin position="133"/>
        <end position="154"/>
    </location>
</feature>
<dbReference type="Pfam" id="PF13886">
    <property type="entry name" value="TM7S3_TM198"/>
    <property type="match status" value="1"/>
</dbReference>
<feature type="transmembrane region" description="Helical" evidence="7">
    <location>
        <begin position="160"/>
        <end position="177"/>
    </location>
</feature>
<feature type="transmembrane region" description="Helical" evidence="7">
    <location>
        <begin position="108"/>
        <end position="126"/>
    </location>
</feature>
<feature type="domain" description="TM7S3/TM198-like" evidence="9">
    <location>
        <begin position="57"/>
        <end position="253"/>
    </location>
</feature>
<sequence length="286" mass="29825">MKRRLLPLAWGLVGLLNAASGAVNLTIAGSSAFDKTTNRVVNATIHGDVAPSVLAGVAIGLGLIVAIAGYKLFRPVLFVSGFIVGAVPAYLLAEVLFKNASYEATACWISFVAGGVLAGAAVLCLWRLGIFIIGAAAGVLLAFVCNTSFGYKLWPSNPSGMLYVLIVVLALVGGLLARWLERPMLIVATSFFGAASCVWGVGYFAGGYPSGNHLEALRTQSANGTYAFAIGGAWWGYMAATLILFVLGMFVQFRKTAAGIHHHGDDDSGAYVGCSSPVHGKPINHT</sequence>
<feature type="transmembrane region" description="Helical" evidence="7">
    <location>
        <begin position="77"/>
        <end position="96"/>
    </location>
</feature>
<feature type="chain" id="PRO_5013116922" description="Transmembrane protein 198" evidence="8">
    <location>
        <begin position="22"/>
        <end position="286"/>
    </location>
</feature>
<evidence type="ECO:0000256" key="3">
    <source>
        <dbReference type="ARBA" id="ARBA00022692"/>
    </source>
</evidence>
<keyword evidence="4 7" id="KW-1133">Transmembrane helix</keyword>
<organism evidence="10 11">
    <name type="scientific">Achlya hypogyna</name>
    <name type="common">Oomycete</name>
    <name type="synonym">Protoachlya hypogyna</name>
    <dbReference type="NCBI Taxonomy" id="1202772"/>
    <lineage>
        <taxon>Eukaryota</taxon>
        <taxon>Sar</taxon>
        <taxon>Stramenopiles</taxon>
        <taxon>Oomycota</taxon>
        <taxon>Saprolegniomycetes</taxon>
        <taxon>Saprolegniales</taxon>
        <taxon>Achlyaceae</taxon>
        <taxon>Achlya</taxon>
    </lineage>
</organism>
<comment type="caution">
    <text evidence="10">The sequence shown here is derived from an EMBL/GenBank/DDBJ whole genome shotgun (WGS) entry which is preliminary data.</text>
</comment>
<reference evidence="10 11" key="1">
    <citation type="journal article" date="2014" name="Genome Biol. Evol.">
        <title>The secreted proteins of Achlya hypogyna and Thraustotheca clavata identify the ancestral oomycete secretome and reveal gene acquisitions by horizontal gene transfer.</title>
        <authorList>
            <person name="Misner I."/>
            <person name="Blouin N."/>
            <person name="Leonard G."/>
            <person name="Richards T.A."/>
            <person name="Lane C.E."/>
        </authorList>
    </citation>
    <scope>NUCLEOTIDE SEQUENCE [LARGE SCALE GENOMIC DNA]</scope>
    <source>
        <strain evidence="10 11">ATCC 48635</strain>
    </source>
</reference>
<feature type="transmembrane region" description="Helical" evidence="7">
    <location>
        <begin position="52"/>
        <end position="70"/>
    </location>
</feature>
<protein>
    <recommendedName>
        <fullName evidence="6">Transmembrane protein 198</fullName>
    </recommendedName>
</protein>
<dbReference type="PANTHER" id="PTHR31247">
    <property type="entry name" value="TRANSMEMBRANE PROTEIN 198 FAMILY MEMBER"/>
    <property type="match status" value="1"/>
</dbReference>
<evidence type="ECO:0000256" key="6">
    <source>
        <dbReference type="ARBA" id="ARBA00049737"/>
    </source>
</evidence>
<gene>
    <name evidence="10" type="ORF">ACHHYP_12992</name>
</gene>